<comment type="caution">
    <text evidence="1">The sequence shown here is derived from an EMBL/GenBank/DDBJ whole genome shotgun (WGS) entry which is preliminary data.</text>
</comment>
<reference evidence="1" key="2">
    <citation type="submission" date="2020-09" db="EMBL/GenBank/DDBJ databases">
        <authorList>
            <person name="Sun Q."/>
            <person name="Kim S."/>
        </authorList>
    </citation>
    <scope>NUCLEOTIDE SEQUENCE</scope>
    <source>
        <strain evidence="1">KCTC 42590</strain>
    </source>
</reference>
<gene>
    <name evidence="1" type="ORF">GCM10017044_15370</name>
</gene>
<dbReference type="EMBL" id="BNCI01000002">
    <property type="protein sequence ID" value="GHF22180.1"/>
    <property type="molecule type" value="Genomic_DNA"/>
</dbReference>
<accession>A0A919AT74</accession>
<dbReference type="RefSeq" id="WP_191251655.1">
    <property type="nucleotide sequence ID" value="NZ_BNCI01000002.1"/>
</dbReference>
<evidence type="ECO:0000313" key="1">
    <source>
        <dbReference type="EMBL" id="GHF22180.1"/>
    </source>
</evidence>
<dbReference type="AlphaFoldDB" id="A0A919AT74"/>
<reference evidence="1" key="1">
    <citation type="journal article" date="2014" name="Int. J. Syst. Evol. Microbiol.">
        <title>Complete genome sequence of Corynebacterium casei LMG S-19264T (=DSM 44701T), isolated from a smear-ripened cheese.</title>
        <authorList>
            <consortium name="US DOE Joint Genome Institute (JGI-PGF)"/>
            <person name="Walter F."/>
            <person name="Albersmeier A."/>
            <person name="Kalinowski J."/>
            <person name="Ruckert C."/>
        </authorList>
    </citation>
    <scope>NUCLEOTIDE SEQUENCE</scope>
    <source>
        <strain evidence="1">KCTC 42590</strain>
    </source>
</reference>
<organism evidence="1 2">
    <name type="scientific">Kordiimonas sediminis</name>
    <dbReference type="NCBI Taxonomy" id="1735581"/>
    <lineage>
        <taxon>Bacteria</taxon>
        <taxon>Pseudomonadati</taxon>
        <taxon>Pseudomonadota</taxon>
        <taxon>Alphaproteobacteria</taxon>
        <taxon>Kordiimonadales</taxon>
        <taxon>Kordiimonadaceae</taxon>
        <taxon>Kordiimonas</taxon>
    </lineage>
</organism>
<sequence>MRETVAQTIGGIAGAGTTLVTAPEIGPAAPVVGGVVDVGVTNTVRTILTPIGEARPNVTRVSAGAADATGRTIGERIANTLQRWSTGTVEFDPSR</sequence>
<evidence type="ECO:0000313" key="2">
    <source>
        <dbReference type="Proteomes" id="UP000630923"/>
    </source>
</evidence>
<keyword evidence="2" id="KW-1185">Reference proteome</keyword>
<protein>
    <submittedName>
        <fullName evidence="1">Uncharacterized protein</fullName>
    </submittedName>
</protein>
<name>A0A919AT74_9PROT</name>
<dbReference type="Proteomes" id="UP000630923">
    <property type="component" value="Unassembled WGS sequence"/>
</dbReference>
<proteinExistence type="predicted"/>